<gene>
    <name evidence="3" type="ORF">SAMN04487894_12213</name>
</gene>
<dbReference type="Pfam" id="PF06114">
    <property type="entry name" value="Peptidase_M78"/>
    <property type="match status" value="1"/>
</dbReference>
<dbReference type="PROSITE" id="PS50943">
    <property type="entry name" value="HTH_CROC1"/>
    <property type="match status" value="1"/>
</dbReference>
<dbReference type="AlphaFoldDB" id="A0A1G7A986"/>
<dbReference type="STRING" id="1285928.SAMN04487894_12213"/>
<dbReference type="Pfam" id="PF01381">
    <property type="entry name" value="HTH_3"/>
    <property type="match status" value="1"/>
</dbReference>
<reference evidence="4" key="1">
    <citation type="submission" date="2016-10" db="EMBL/GenBank/DDBJ databases">
        <authorList>
            <person name="Varghese N."/>
            <person name="Submissions S."/>
        </authorList>
    </citation>
    <scope>NUCLEOTIDE SEQUENCE [LARGE SCALE GENOMIC DNA]</scope>
    <source>
        <strain evidence="4">DSM 25811 / CCM 8410 / LMG 26954 / E90</strain>
    </source>
</reference>
<evidence type="ECO:0000256" key="1">
    <source>
        <dbReference type="ARBA" id="ARBA00007227"/>
    </source>
</evidence>
<dbReference type="InterPro" id="IPR010982">
    <property type="entry name" value="Lambda_DNA-bd_dom_sf"/>
</dbReference>
<name>A0A1G7A986_NIADE</name>
<dbReference type="InterPro" id="IPR052345">
    <property type="entry name" value="Rad_response_metalloprotease"/>
</dbReference>
<dbReference type="RefSeq" id="WP_090393035.1">
    <property type="nucleotide sequence ID" value="NZ_FMZO01000022.1"/>
</dbReference>
<dbReference type="CDD" id="cd00093">
    <property type="entry name" value="HTH_XRE"/>
    <property type="match status" value="1"/>
</dbReference>
<dbReference type="GO" id="GO:0003677">
    <property type="term" value="F:DNA binding"/>
    <property type="evidence" value="ECO:0007669"/>
    <property type="project" value="InterPro"/>
</dbReference>
<dbReference type="PANTHER" id="PTHR43236">
    <property type="entry name" value="ANTITOXIN HIGA1"/>
    <property type="match status" value="1"/>
</dbReference>
<dbReference type="Gene3D" id="1.10.10.2910">
    <property type="match status" value="1"/>
</dbReference>
<protein>
    <submittedName>
        <fullName evidence="3">Zn-dependent peptidase ImmA, M78 family</fullName>
    </submittedName>
</protein>
<dbReference type="InterPro" id="IPR001387">
    <property type="entry name" value="Cro/C1-type_HTH"/>
</dbReference>
<evidence type="ECO:0000259" key="2">
    <source>
        <dbReference type="PROSITE" id="PS50943"/>
    </source>
</evidence>
<organism evidence="3 4">
    <name type="scientific">Niabella drilacis (strain DSM 25811 / CCM 8410 / CCUG 62505 / LMG 26954 / E90)</name>
    <dbReference type="NCBI Taxonomy" id="1285928"/>
    <lineage>
        <taxon>Bacteria</taxon>
        <taxon>Pseudomonadati</taxon>
        <taxon>Bacteroidota</taxon>
        <taxon>Chitinophagia</taxon>
        <taxon>Chitinophagales</taxon>
        <taxon>Chitinophagaceae</taxon>
        <taxon>Niabella</taxon>
    </lineage>
</organism>
<evidence type="ECO:0000313" key="4">
    <source>
        <dbReference type="Proteomes" id="UP000198757"/>
    </source>
</evidence>
<dbReference type="OrthoDB" id="9794834at2"/>
<dbReference type="EMBL" id="FMZO01000022">
    <property type="protein sequence ID" value="SDE11508.1"/>
    <property type="molecule type" value="Genomic_DNA"/>
</dbReference>
<proteinExistence type="inferred from homology"/>
<dbReference type="InterPro" id="IPR010359">
    <property type="entry name" value="IrrE_HExxH"/>
</dbReference>
<evidence type="ECO:0000313" key="3">
    <source>
        <dbReference type="EMBL" id="SDE11508.1"/>
    </source>
</evidence>
<dbReference type="Gene3D" id="1.10.260.40">
    <property type="entry name" value="lambda repressor-like DNA-binding domains"/>
    <property type="match status" value="1"/>
</dbReference>
<keyword evidence="4" id="KW-1185">Reference proteome</keyword>
<dbReference type="Proteomes" id="UP000198757">
    <property type="component" value="Unassembled WGS sequence"/>
</dbReference>
<dbReference type="PANTHER" id="PTHR43236:SF1">
    <property type="entry name" value="BLL7220 PROTEIN"/>
    <property type="match status" value="1"/>
</dbReference>
<dbReference type="SUPFAM" id="SSF47413">
    <property type="entry name" value="lambda repressor-like DNA-binding domains"/>
    <property type="match status" value="1"/>
</dbReference>
<sequence>MHIIDHRQIIFAREFRGLSQTDLSNRIDGLSQSNLSKFEKGLSVLSEEVLNKIINELDFPVSFFQKKIYNPIENVHFRKRSGMPKKYELALTRELKLYGYIIDSLSESIEWPEFKLRGFDLEEYSISSVAKKIRSVFLLKDDEPVTNIYNLLERNGIIIIEHDASEKFDGVSFVSDKGYKLIILNKNFSNDRKRFTLSHELGHLLLHIIDNPILPLYREDKKESEANEFASSFLMPRDVIIDSLYNLTLRNLAELKRYWQTSMASILRRAKDLNCISPERYQYLNIELSRHGYKTQEPIEVTIDGPKLYKKAVQLFRESFNYDEKDFAADFSLPRDITEKFLFQKAKVSQQNKLRVIL</sequence>
<dbReference type="SMART" id="SM00530">
    <property type="entry name" value="HTH_XRE"/>
    <property type="match status" value="1"/>
</dbReference>
<accession>A0A1G7A986</accession>
<comment type="similarity">
    <text evidence="1">Belongs to the short-chain fatty acyl-CoA assimilation regulator (ScfR) family.</text>
</comment>
<feature type="domain" description="HTH cro/C1-type" evidence="2">
    <location>
        <begin position="9"/>
        <end position="64"/>
    </location>
</feature>